<evidence type="ECO:0000256" key="1">
    <source>
        <dbReference type="SAM" id="MobiDB-lite"/>
    </source>
</evidence>
<dbReference type="Proteomes" id="UP000283895">
    <property type="component" value="Unassembled WGS sequence"/>
</dbReference>
<dbReference type="OrthoDB" id="10494626at2759"/>
<name>A0A423VC57_9PEZI</name>
<dbReference type="EMBL" id="LKEA01000078">
    <property type="protein sequence ID" value="ROV88539.1"/>
    <property type="molecule type" value="Genomic_DNA"/>
</dbReference>
<reference evidence="2 3" key="1">
    <citation type="submission" date="2015-09" db="EMBL/GenBank/DDBJ databases">
        <title>Host preference determinants of Valsa canker pathogens revealed by comparative genomics.</title>
        <authorList>
            <person name="Yin Z."/>
            <person name="Huang L."/>
        </authorList>
    </citation>
    <scope>NUCLEOTIDE SEQUENCE [LARGE SCALE GENOMIC DNA]</scope>
    <source>
        <strain evidence="2 3">03-1</strain>
    </source>
</reference>
<feature type="region of interest" description="Disordered" evidence="1">
    <location>
        <begin position="185"/>
        <end position="282"/>
    </location>
</feature>
<sequence length="282" mass="29937">MGRIEVDMGSVETGQYDEELWTQGLATCYGVVAYGLPANNDTHNVNKVMAHVSAKEIDNTMTDFLSKVRSSGMRLYGVCLSLPDPAYNDGPTKAGELRAMVADINRVPVDQVSRQDVSHYQVSMKARILSQSEQIRRYCRFLCVSIVISTRNVANEYSPPPYCQMRATASPDGVVSAEVHRMVDIPNVPDPVADPEVTKRQRQGGGGGNKYNTTSTRGLSGGGSGGNNNSSMSTGGFSGGRGGGHTNTSTGGPPGGSVYRTSAGGSARETTSRSTHKATNHP</sequence>
<evidence type="ECO:0000313" key="3">
    <source>
        <dbReference type="Proteomes" id="UP000283895"/>
    </source>
</evidence>
<organism evidence="2 3">
    <name type="scientific">Cytospora schulzeri</name>
    <dbReference type="NCBI Taxonomy" id="448051"/>
    <lineage>
        <taxon>Eukaryota</taxon>
        <taxon>Fungi</taxon>
        <taxon>Dikarya</taxon>
        <taxon>Ascomycota</taxon>
        <taxon>Pezizomycotina</taxon>
        <taxon>Sordariomycetes</taxon>
        <taxon>Sordariomycetidae</taxon>
        <taxon>Diaporthales</taxon>
        <taxon>Cytosporaceae</taxon>
        <taxon>Cytospora</taxon>
    </lineage>
</organism>
<accession>A0A423VC57</accession>
<feature type="compositionally biased region" description="Polar residues" evidence="1">
    <location>
        <begin position="259"/>
        <end position="273"/>
    </location>
</feature>
<proteinExistence type="predicted"/>
<evidence type="ECO:0000313" key="2">
    <source>
        <dbReference type="EMBL" id="ROV88539.1"/>
    </source>
</evidence>
<comment type="caution">
    <text evidence="2">The sequence shown here is derived from an EMBL/GenBank/DDBJ whole genome shotgun (WGS) entry which is preliminary data.</text>
</comment>
<feature type="compositionally biased region" description="Gly residues" evidence="1">
    <location>
        <begin position="236"/>
        <end position="245"/>
    </location>
</feature>
<gene>
    <name evidence="2" type="ORF">VMCG_10363</name>
</gene>
<protein>
    <submittedName>
        <fullName evidence="2">Uncharacterized protein</fullName>
    </submittedName>
</protein>
<keyword evidence="3" id="KW-1185">Reference proteome</keyword>
<dbReference type="AlphaFoldDB" id="A0A423VC57"/>